<feature type="domain" description="Aminoacyl-transfer RNA synthetases class-II family profile" evidence="9">
    <location>
        <begin position="177"/>
        <end position="483"/>
    </location>
</feature>
<reference evidence="10 11" key="1">
    <citation type="submission" date="2016-10" db="EMBL/GenBank/DDBJ databases">
        <authorList>
            <person name="de Groot N.N."/>
        </authorList>
    </citation>
    <scope>NUCLEOTIDE SEQUENCE [LARGE SCALE GENOMIC DNA]</scope>
    <source>
        <strain evidence="10 11">SP2</strain>
    </source>
</reference>
<name>A0A1I3MLN6_9EURY</name>
<feature type="binding site" evidence="7">
    <location>
        <position position="408"/>
    </location>
    <ligand>
        <name>Mg(2+)</name>
        <dbReference type="ChEBI" id="CHEBI:18420"/>
        <label>2</label>
    </ligand>
</feature>
<dbReference type="InterPro" id="IPR006195">
    <property type="entry name" value="aa-tRNA-synth_II"/>
</dbReference>
<comment type="subunit">
    <text evidence="7">Homodimer.</text>
</comment>
<dbReference type="Proteomes" id="UP000182829">
    <property type="component" value="Unassembled WGS sequence"/>
</dbReference>
<dbReference type="RefSeq" id="WP_005576806.1">
    <property type="nucleotide sequence ID" value="NZ_FORO01000010.1"/>
</dbReference>
<dbReference type="Gene3D" id="3.30.930.10">
    <property type="entry name" value="Bira Bifunctional Protein, Domain 2"/>
    <property type="match status" value="1"/>
</dbReference>
<evidence type="ECO:0000256" key="7">
    <source>
        <dbReference type="HAMAP-Rule" id="MF_00252"/>
    </source>
</evidence>
<dbReference type="GO" id="GO:0000049">
    <property type="term" value="F:tRNA binding"/>
    <property type="evidence" value="ECO:0007669"/>
    <property type="project" value="TreeGrafter"/>
</dbReference>
<dbReference type="NCBIfam" id="NF001756">
    <property type="entry name" value="PRK00484.1"/>
    <property type="match status" value="1"/>
</dbReference>
<dbReference type="PROSITE" id="PS50862">
    <property type="entry name" value="AA_TRNA_LIGASE_II"/>
    <property type="match status" value="1"/>
</dbReference>
<evidence type="ECO:0000256" key="2">
    <source>
        <dbReference type="ARBA" id="ARBA00022723"/>
    </source>
</evidence>
<dbReference type="GO" id="GO:0006430">
    <property type="term" value="P:lysyl-tRNA aminoacylation"/>
    <property type="evidence" value="ECO:0007669"/>
    <property type="project" value="UniProtKB-UniRule"/>
</dbReference>
<feature type="binding site" evidence="7">
    <location>
        <position position="401"/>
    </location>
    <ligand>
        <name>Mg(2+)</name>
        <dbReference type="ChEBI" id="CHEBI:18420"/>
        <label>1</label>
    </ligand>
</feature>
<dbReference type="EC" id="6.1.1.6" evidence="7"/>
<evidence type="ECO:0000313" key="11">
    <source>
        <dbReference type="Proteomes" id="UP000182829"/>
    </source>
</evidence>
<keyword evidence="1 7" id="KW-0436">Ligase</keyword>
<dbReference type="InterPro" id="IPR012340">
    <property type="entry name" value="NA-bd_OB-fold"/>
</dbReference>
<protein>
    <recommendedName>
        <fullName evidence="7">Lysine--tRNA ligase</fullName>
        <ecNumber evidence="7">6.1.1.6</ecNumber>
    </recommendedName>
    <alternativeName>
        <fullName evidence="7">Lysyl-tRNA synthetase</fullName>
        <shortName evidence="7">LysRS</shortName>
    </alternativeName>
</protein>
<dbReference type="InterPro" id="IPR002313">
    <property type="entry name" value="Lys-tRNA-ligase_II"/>
</dbReference>
<keyword evidence="4 7" id="KW-0067">ATP-binding</keyword>
<evidence type="ECO:0000256" key="5">
    <source>
        <dbReference type="ARBA" id="ARBA00023146"/>
    </source>
</evidence>
<gene>
    <name evidence="7" type="primary">lysS</name>
    <name evidence="10" type="ORF">SAMN05443661_110197</name>
</gene>
<dbReference type="GO" id="GO:0004824">
    <property type="term" value="F:lysine-tRNA ligase activity"/>
    <property type="evidence" value="ECO:0007669"/>
    <property type="project" value="UniProtKB-UniRule"/>
</dbReference>
<keyword evidence="3 7" id="KW-0547">Nucleotide-binding</keyword>
<evidence type="ECO:0000313" key="10">
    <source>
        <dbReference type="EMBL" id="SFI97873.1"/>
    </source>
</evidence>
<comment type="similarity">
    <text evidence="7">Belongs to the class-II aminoacyl-tRNA synthetase family.</text>
</comment>
<dbReference type="InterPro" id="IPR018149">
    <property type="entry name" value="Lys-tRNA-synth_II_C"/>
</dbReference>
<dbReference type="Pfam" id="PF01336">
    <property type="entry name" value="tRNA_anti-codon"/>
    <property type="match status" value="1"/>
</dbReference>
<dbReference type="PANTHER" id="PTHR42918">
    <property type="entry name" value="LYSYL-TRNA SYNTHETASE"/>
    <property type="match status" value="1"/>
</dbReference>
<dbReference type="InterPro" id="IPR004364">
    <property type="entry name" value="Aa-tRNA-synt_II"/>
</dbReference>
<dbReference type="PRINTS" id="PR00982">
    <property type="entry name" value="TRNASYNTHLYS"/>
</dbReference>
<feature type="binding site" evidence="7">
    <location>
        <position position="408"/>
    </location>
    <ligand>
        <name>Mg(2+)</name>
        <dbReference type="ChEBI" id="CHEBI:18420"/>
        <label>1</label>
    </ligand>
</feature>
<keyword evidence="7" id="KW-0963">Cytoplasm</keyword>
<keyword evidence="7 8" id="KW-0460">Magnesium</keyword>
<dbReference type="GO" id="GO:0000287">
    <property type="term" value="F:magnesium ion binding"/>
    <property type="evidence" value="ECO:0007669"/>
    <property type="project" value="UniProtKB-UniRule"/>
</dbReference>
<dbReference type="EMBL" id="FORO01000010">
    <property type="protein sequence ID" value="SFI97873.1"/>
    <property type="molecule type" value="Genomic_DNA"/>
</dbReference>
<keyword evidence="7" id="KW-0648">Protein biosynthesis</keyword>
<dbReference type="OMA" id="DFRNEGM"/>
<comment type="cofactor">
    <cofactor evidence="7 8">
        <name>Mg(2+)</name>
        <dbReference type="ChEBI" id="CHEBI:18420"/>
    </cofactor>
    <text evidence="7 8">Binds 3 Mg(2+) ions per subunit.</text>
</comment>
<accession>A0A1I3MLN6</accession>
<sequence>MTDEFDTDRHFETDRIEKTRRLREQGDSPYVTDVDRDATIESVLDAFAADEYEDPPSTTYQLAGRVLRVNDLGSVLFADLRDETGRIQLLFTEEQTEAFDDRQLVDIGDFLAVTGVPIRTDTGERSIHVADWQLATKALRSPPTRTGFNERNRVRDRVGAMVVDDDLRTGIETRFAVIATLRELLQERDFREVDTPILHHTAGGARATPFETYCEALEEEQALRIAPELYLKRLVMGGFERIFEIGSVFRNEDIDTTHNPEFTMLELYEAYADYEDVMELTESLVSQVVLEHTGSYDLEYGGATLDFEPPWDRLTLEQTLEEYGGIPVTDRSTDELRRLAEREYDVAFDGSVTRGRVYEELYEAAAEDEIEGPLFVTDPPRASTPLCAPHPDDDARAERFEAVVQGVELANAYSELSDPLEQARTFEAQVSRRERGDDEAHEMDTDYVRSLGYGLPPTGGLGIGVDRLAMLIAGTQSIKDVLPFPMVARQNEEFC</sequence>
<dbReference type="NCBIfam" id="TIGR00499">
    <property type="entry name" value="lysS_bact"/>
    <property type="match status" value="1"/>
</dbReference>
<dbReference type="AlphaFoldDB" id="A0A1I3MLN6"/>
<dbReference type="HAMAP" id="MF_00252">
    <property type="entry name" value="Lys_tRNA_synth_class2"/>
    <property type="match status" value="1"/>
</dbReference>
<dbReference type="SUPFAM" id="SSF55681">
    <property type="entry name" value="Class II aaRS and biotin synthetases"/>
    <property type="match status" value="1"/>
</dbReference>
<dbReference type="InterPro" id="IPR044136">
    <property type="entry name" value="Lys-tRNA-ligase_II_N"/>
</dbReference>
<evidence type="ECO:0000256" key="1">
    <source>
        <dbReference type="ARBA" id="ARBA00022598"/>
    </source>
</evidence>
<dbReference type="PANTHER" id="PTHR42918:SF15">
    <property type="entry name" value="LYSINE--TRNA LIGASE, CHLOROPLASTIC_MITOCHONDRIAL"/>
    <property type="match status" value="1"/>
</dbReference>
<evidence type="ECO:0000259" key="9">
    <source>
        <dbReference type="PROSITE" id="PS50862"/>
    </source>
</evidence>
<dbReference type="InterPro" id="IPR045864">
    <property type="entry name" value="aa-tRNA-synth_II/BPL/LPL"/>
</dbReference>
<dbReference type="Pfam" id="PF00152">
    <property type="entry name" value="tRNA-synt_2"/>
    <property type="match status" value="1"/>
</dbReference>
<evidence type="ECO:0000256" key="3">
    <source>
        <dbReference type="ARBA" id="ARBA00022741"/>
    </source>
</evidence>
<dbReference type="OrthoDB" id="131570at2157"/>
<comment type="subcellular location">
    <subcellularLocation>
        <location evidence="7">Cytoplasm</location>
    </subcellularLocation>
</comment>
<evidence type="ECO:0000256" key="4">
    <source>
        <dbReference type="ARBA" id="ARBA00022840"/>
    </source>
</evidence>
<proteinExistence type="inferred from homology"/>
<comment type="catalytic activity">
    <reaction evidence="6 7 8">
        <text>tRNA(Lys) + L-lysine + ATP = L-lysyl-tRNA(Lys) + AMP + diphosphate</text>
        <dbReference type="Rhea" id="RHEA:20792"/>
        <dbReference type="Rhea" id="RHEA-COMP:9696"/>
        <dbReference type="Rhea" id="RHEA-COMP:9697"/>
        <dbReference type="ChEBI" id="CHEBI:30616"/>
        <dbReference type="ChEBI" id="CHEBI:32551"/>
        <dbReference type="ChEBI" id="CHEBI:33019"/>
        <dbReference type="ChEBI" id="CHEBI:78442"/>
        <dbReference type="ChEBI" id="CHEBI:78529"/>
        <dbReference type="ChEBI" id="CHEBI:456215"/>
        <dbReference type="EC" id="6.1.1.6"/>
    </reaction>
</comment>
<evidence type="ECO:0000256" key="6">
    <source>
        <dbReference type="ARBA" id="ARBA00048573"/>
    </source>
</evidence>
<keyword evidence="2 7" id="KW-0479">Metal-binding</keyword>
<organism evidence="10 11">
    <name type="scientific">Natronobacterium gregoryi</name>
    <dbReference type="NCBI Taxonomy" id="44930"/>
    <lineage>
        <taxon>Archaea</taxon>
        <taxon>Methanobacteriati</taxon>
        <taxon>Methanobacteriota</taxon>
        <taxon>Stenosarchaea group</taxon>
        <taxon>Halobacteria</taxon>
        <taxon>Halobacteriales</taxon>
        <taxon>Natrialbaceae</taxon>
        <taxon>Natronobacterium</taxon>
    </lineage>
</organism>
<dbReference type="GO" id="GO:0005829">
    <property type="term" value="C:cytosol"/>
    <property type="evidence" value="ECO:0007669"/>
    <property type="project" value="TreeGrafter"/>
</dbReference>
<dbReference type="GeneID" id="14209418"/>
<evidence type="ECO:0000256" key="8">
    <source>
        <dbReference type="RuleBase" id="RU000336"/>
    </source>
</evidence>
<dbReference type="CDD" id="cd04322">
    <property type="entry name" value="LysRS_N"/>
    <property type="match status" value="1"/>
</dbReference>
<keyword evidence="5 7" id="KW-0030">Aminoacyl-tRNA synthetase</keyword>
<dbReference type="GO" id="GO:0005524">
    <property type="term" value="F:ATP binding"/>
    <property type="evidence" value="ECO:0007669"/>
    <property type="project" value="UniProtKB-UniRule"/>
</dbReference>
<dbReference type="Gene3D" id="2.40.50.140">
    <property type="entry name" value="Nucleic acid-binding proteins"/>
    <property type="match status" value="1"/>
</dbReference>
<dbReference type="InterPro" id="IPR004365">
    <property type="entry name" value="NA-bd_OB_tRNA"/>
</dbReference>
<dbReference type="SUPFAM" id="SSF50249">
    <property type="entry name" value="Nucleic acid-binding proteins"/>
    <property type="match status" value="1"/>
</dbReference>